<organism evidence="2 3">
    <name type="scientific">Coprinopsis cinerea (strain Okayama-7 / 130 / ATCC MYA-4618 / FGSC 9003)</name>
    <name type="common">Inky cap fungus</name>
    <name type="synonym">Hormographiella aspergillata</name>
    <dbReference type="NCBI Taxonomy" id="240176"/>
    <lineage>
        <taxon>Eukaryota</taxon>
        <taxon>Fungi</taxon>
        <taxon>Dikarya</taxon>
        <taxon>Basidiomycota</taxon>
        <taxon>Agaricomycotina</taxon>
        <taxon>Agaricomycetes</taxon>
        <taxon>Agaricomycetidae</taxon>
        <taxon>Agaricales</taxon>
        <taxon>Agaricineae</taxon>
        <taxon>Psathyrellaceae</taxon>
        <taxon>Coprinopsis</taxon>
    </lineage>
</organism>
<dbReference type="SUPFAM" id="SSF81383">
    <property type="entry name" value="F-box domain"/>
    <property type="match status" value="1"/>
</dbReference>
<dbReference type="SMART" id="SM00256">
    <property type="entry name" value="FBOX"/>
    <property type="match status" value="1"/>
</dbReference>
<dbReference type="GeneID" id="6011934"/>
<dbReference type="HOGENOM" id="CLU_027282_0_0_1"/>
<dbReference type="InParanoid" id="A8NPU1"/>
<dbReference type="Gene3D" id="1.20.1280.50">
    <property type="match status" value="1"/>
</dbReference>
<evidence type="ECO:0000259" key="1">
    <source>
        <dbReference type="PROSITE" id="PS50181"/>
    </source>
</evidence>
<dbReference type="PROSITE" id="PS50181">
    <property type="entry name" value="FBOX"/>
    <property type="match status" value="1"/>
</dbReference>
<name>A8NPU1_COPC7</name>
<dbReference type="InterPro" id="IPR036047">
    <property type="entry name" value="F-box-like_dom_sf"/>
</dbReference>
<evidence type="ECO:0000313" key="3">
    <source>
        <dbReference type="Proteomes" id="UP000001861"/>
    </source>
</evidence>
<protein>
    <recommendedName>
        <fullName evidence="1">F-box domain-containing protein</fullName>
    </recommendedName>
</protein>
<sequence length="517" mass="58876">MFMTHEASRPALPFDVDAHGFRKMSTLEKLGLSCCAALLALLVIYKRGPWLQWSKRKSRRIEPQILRLSHLPPEILVEIMKHIEWNDVLSVRRCCRALHTVSKDREVWLSLLRRYCDTVIPRPFFLSKPVELCSGDDLEARVVQWWTGWEGLQSTVQTFTMDDSIPDIWGPLCPLPGDRYFLYKTNDGSIYYCNPSQADGTMHLLLPSPYPNDPCVSVSVAIDVIGTQNIDPESSLPSASSFENRLFPPVFRLAAVRRSTVEIWEIRPEVQGEAIVYSARLLKSFVDNSETQCCSLLGDHVAYTLHRLRGGTKIVDWTAVAGGGPVLGTDIALLQPSYFLLLPHRRILAQSTYIYIADWNASRQLDSSPTSGIRPQWKSTEDFTHFHSYFVPFYIDNTFRFIVRSVERPALIGVIVSNDPDVAVPDSVAFAQLAECDPAPHDDDVWFDYRKGVCVFEKNERARLLCYKWPGDDLPEPSISEVAFPKHTYTIYVDKSYARSRVVMFIYKRPLQTAVFG</sequence>
<dbReference type="OrthoDB" id="3193353at2759"/>
<dbReference type="VEuPathDB" id="FungiDB:CC1G_05364"/>
<feature type="domain" description="F-box" evidence="1">
    <location>
        <begin position="65"/>
        <end position="111"/>
    </location>
</feature>
<dbReference type="RefSeq" id="XP_001835402.2">
    <property type="nucleotide sequence ID" value="XM_001835350.2"/>
</dbReference>
<proteinExistence type="predicted"/>
<dbReference type="Proteomes" id="UP000001861">
    <property type="component" value="Unassembled WGS sequence"/>
</dbReference>
<keyword evidence="3" id="KW-1185">Reference proteome</keyword>
<dbReference type="Pfam" id="PF12937">
    <property type="entry name" value="F-box-like"/>
    <property type="match status" value="1"/>
</dbReference>
<gene>
    <name evidence="2" type="ORF">CC1G_05364</name>
</gene>
<dbReference type="InterPro" id="IPR001810">
    <property type="entry name" value="F-box_dom"/>
</dbReference>
<reference evidence="2 3" key="1">
    <citation type="journal article" date="2010" name="Proc. Natl. Acad. Sci. U.S.A.">
        <title>Insights into evolution of multicellular fungi from the assembled chromosomes of the mushroom Coprinopsis cinerea (Coprinus cinereus).</title>
        <authorList>
            <person name="Stajich J.E."/>
            <person name="Wilke S.K."/>
            <person name="Ahren D."/>
            <person name="Au C.H."/>
            <person name="Birren B.W."/>
            <person name="Borodovsky M."/>
            <person name="Burns C."/>
            <person name="Canback B."/>
            <person name="Casselton L.A."/>
            <person name="Cheng C.K."/>
            <person name="Deng J."/>
            <person name="Dietrich F.S."/>
            <person name="Fargo D.C."/>
            <person name="Farman M.L."/>
            <person name="Gathman A.C."/>
            <person name="Goldberg J."/>
            <person name="Guigo R."/>
            <person name="Hoegger P.J."/>
            <person name="Hooker J.B."/>
            <person name="Huggins A."/>
            <person name="James T.Y."/>
            <person name="Kamada T."/>
            <person name="Kilaru S."/>
            <person name="Kodira C."/>
            <person name="Kues U."/>
            <person name="Kupfer D."/>
            <person name="Kwan H.S."/>
            <person name="Lomsadze A."/>
            <person name="Li W."/>
            <person name="Lilly W.W."/>
            <person name="Ma L.J."/>
            <person name="Mackey A.J."/>
            <person name="Manning G."/>
            <person name="Martin F."/>
            <person name="Muraguchi H."/>
            <person name="Natvig D.O."/>
            <person name="Palmerini H."/>
            <person name="Ramesh M.A."/>
            <person name="Rehmeyer C.J."/>
            <person name="Roe B.A."/>
            <person name="Shenoy N."/>
            <person name="Stanke M."/>
            <person name="Ter-Hovhannisyan V."/>
            <person name="Tunlid A."/>
            <person name="Velagapudi R."/>
            <person name="Vision T.J."/>
            <person name="Zeng Q."/>
            <person name="Zolan M.E."/>
            <person name="Pukkila P.J."/>
        </authorList>
    </citation>
    <scope>NUCLEOTIDE SEQUENCE [LARGE SCALE GENOMIC DNA]</scope>
    <source>
        <strain evidence="3">Okayama-7 / 130 / ATCC MYA-4618 / FGSC 9003</strain>
    </source>
</reference>
<dbReference type="AlphaFoldDB" id="A8NPU1"/>
<dbReference type="KEGG" id="cci:CC1G_05364"/>
<evidence type="ECO:0000313" key="2">
    <source>
        <dbReference type="EMBL" id="EAU86370.2"/>
    </source>
</evidence>
<accession>A8NPU1</accession>
<comment type="caution">
    <text evidence="2">The sequence shown here is derived from an EMBL/GenBank/DDBJ whole genome shotgun (WGS) entry which is preliminary data.</text>
</comment>
<dbReference type="EMBL" id="AACS02000008">
    <property type="protein sequence ID" value="EAU86370.2"/>
    <property type="molecule type" value="Genomic_DNA"/>
</dbReference>